<evidence type="ECO:0000313" key="2">
    <source>
        <dbReference type="Proteomes" id="UP000828251"/>
    </source>
</evidence>
<comment type="caution">
    <text evidence="1">The sequence shown here is derived from an EMBL/GenBank/DDBJ whole genome shotgun (WGS) entry which is preliminary data.</text>
</comment>
<reference evidence="1 2" key="1">
    <citation type="journal article" date="2021" name="Plant Biotechnol. J.">
        <title>Multi-omics assisted identification of the key and species-specific regulatory components of drought-tolerant mechanisms in Gossypium stocksii.</title>
        <authorList>
            <person name="Yu D."/>
            <person name="Ke L."/>
            <person name="Zhang D."/>
            <person name="Wu Y."/>
            <person name="Sun Y."/>
            <person name="Mei J."/>
            <person name="Sun J."/>
            <person name="Sun Y."/>
        </authorList>
    </citation>
    <scope>NUCLEOTIDE SEQUENCE [LARGE SCALE GENOMIC DNA]</scope>
    <source>
        <strain evidence="2">cv. E1</strain>
        <tissue evidence="1">Leaf</tissue>
    </source>
</reference>
<evidence type="ECO:0000313" key="1">
    <source>
        <dbReference type="EMBL" id="KAH1120983.1"/>
    </source>
</evidence>
<keyword evidence="2" id="KW-1185">Reference proteome</keyword>
<name>A0A9D3WD26_9ROSI</name>
<dbReference type="Proteomes" id="UP000828251">
    <property type="component" value="Unassembled WGS sequence"/>
</dbReference>
<accession>A0A9D3WD26</accession>
<protein>
    <recommendedName>
        <fullName evidence="3">DUF4283 domain-containing protein</fullName>
    </recommendedName>
</protein>
<evidence type="ECO:0008006" key="3">
    <source>
        <dbReference type="Google" id="ProtNLM"/>
    </source>
</evidence>
<proteinExistence type="predicted"/>
<dbReference type="AlphaFoldDB" id="A0A9D3WD26"/>
<sequence>MLSSSSVSTANENEEDVSIPEGFNTKKVRFKKSDTAPEYVMVVDPPLNTEDYDKILSQGPWVIFGHYLTV</sequence>
<organism evidence="1 2">
    <name type="scientific">Gossypium stocksii</name>
    <dbReference type="NCBI Taxonomy" id="47602"/>
    <lineage>
        <taxon>Eukaryota</taxon>
        <taxon>Viridiplantae</taxon>
        <taxon>Streptophyta</taxon>
        <taxon>Embryophyta</taxon>
        <taxon>Tracheophyta</taxon>
        <taxon>Spermatophyta</taxon>
        <taxon>Magnoliopsida</taxon>
        <taxon>eudicotyledons</taxon>
        <taxon>Gunneridae</taxon>
        <taxon>Pentapetalae</taxon>
        <taxon>rosids</taxon>
        <taxon>malvids</taxon>
        <taxon>Malvales</taxon>
        <taxon>Malvaceae</taxon>
        <taxon>Malvoideae</taxon>
        <taxon>Gossypium</taxon>
    </lineage>
</organism>
<gene>
    <name evidence="1" type="ORF">J1N35_004143</name>
</gene>
<dbReference type="EMBL" id="JAIQCV010000002">
    <property type="protein sequence ID" value="KAH1120983.1"/>
    <property type="molecule type" value="Genomic_DNA"/>
</dbReference>